<keyword evidence="2" id="KW-0547">Nucleotide-binding</keyword>
<dbReference type="Gene3D" id="1.10.510.10">
    <property type="entry name" value="Transferase(Phosphotransferase) domain 1"/>
    <property type="match status" value="1"/>
</dbReference>
<reference evidence="5 6" key="1">
    <citation type="submission" date="2007-06" db="EMBL/GenBank/DDBJ databases">
        <title>The Genome Sequence of Coccidioides posadasii RMSCC_3488.</title>
        <authorList>
            <consortium name="Coccidioides Genome Resources Consortium"/>
            <consortium name="The Broad Institute Genome Sequencing Platform"/>
            <person name="Henn M.R."/>
            <person name="Sykes S."/>
            <person name="Young S."/>
            <person name="Jaffe D."/>
            <person name="Berlin A."/>
            <person name="Alvarez P."/>
            <person name="Butler J."/>
            <person name="Gnerre S."/>
            <person name="Grabherr M."/>
            <person name="Mauceli E."/>
            <person name="Brockman W."/>
            <person name="Kodira C."/>
            <person name="Alvarado L."/>
            <person name="Zeng Q."/>
            <person name="Crawford M."/>
            <person name="Antoine C."/>
            <person name="Devon K."/>
            <person name="Galgiani J."/>
            <person name="Orsborn K."/>
            <person name="Lewis M.L."/>
            <person name="Nusbaum C."/>
            <person name="Galagan J."/>
            <person name="Birren B."/>
        </authorList>
    </citation>
    <scope>NUCLEOTIDE SEQUENCE [LARGE SCALE GENOMIC DNA]</scope>
    <source>
        <strain evidence="5 6">RMSCC 3488</strain>
    </source>
</reference>
<dbReference type="EMBL" id="DS268110">
    <property type="protein sequence ID" value="KMM68201.1"/>
    <property type="molecule type" value="Genomic_DNA"/>
</dbReference>
<evidence type="ECO:0000313" key="6">
    <source>
        <dbReference type="Proteomes" id="UP000054567"/>
    </source>
</evidence>
<sequence length="323" mass="35695">MTRPIYDLILRGQQVLIAGQRASYLVDRAIKSNVFEGHIQGTSTPVTIKTEDLPILYKREVGAYQFNCIRNSPVIRSLHEAVDNGTDKCLVFEWMDSDLWSLRHQRRSPSNALPKVVAKSVLRALTAFADMDGQGTAVHTDINPNNILVSGADSASPIVKLADLGGLIRSGRCFDERIQGLAIRAPEVWMGKPVTPACDVWSVGVSLAHFLATKTLFGPSGLTFQILSKSPETSKAAWSIGNLFQLVGLFPWDKHSQYTEEFELAKSLVTGGLIGTKSLEDELSVMKVPKDCVEFICHLLTWDPDERPTAEQALRHPWLQDVA</sequence>
<reference evidence="6" key="2">
    <citation type="journal article" date="2009" name="Genome Res.">
        <title>Comparative genomic analyses of the human fungal pathogens Coccidioides and their relatives.</title>
        <authorList>
            <person name="Sharpton T.J."/>
            <person name="Stajich J.E."/>
            <person name="Rounsley S.D."/>
            <person name="Gardner M.J."/>
            <person name="Wortman J.R."/>
            <person name="Jordar V.S."/>
            <person name="Maiti R."/>
            <person name="Kodira C.D."/>
            <person name="Neafsey D.E."/>
            <person name="Zeng Q."/>
            <person name="Hung C.-Y."/>
            <person name="McMahan C."/>
            <person name="Muszewska A."/>
            <person name="Grynberg M."/>
            <person name="Mandel M.A."/>
            <person name="Kellner E.M."/>
            <person name="Barker B.M."/>
            <person name="Galgiani J.N."/>
            <person name="Orbach M.J."/>
            <person name="Kirkland T.N."/>
            <person name="Cole G.T."/>
            <person name="Henn M.R."/>
            <person name="Birren B.W."/>
            <person name="Taylor J.W."/>
        </authorList>
    </citation>
    <scope>NUCLEOTIDE SEQUENCE [LARGE SCALE GENOMIC DNA]</scope>
    <source>
        <strain evidence="6">RMSCC 3488</strain>
    </source>
</reference>
<name>A0A0J6F5L5_COCPO</name>
<keyword evidence="1" id="KW-0723">Serine/threonine-protein kinase</keyword>
<feature type="domain" description="Protein kinase" evidence="4">
    <location>
        <begin position="12"/>
        <end position="319"/>
    </location>
</feature>
<dbReference type="Proteomes" id="UP000054567">
    <property type="component" value="Unassembled WGS sequence"/>
</dbReference>
<dbReference type="SMART" id="SM00220">
    <property type="entry name" value="S_TKc"/>
    <property type="match status" value="1"/>
</dbReference>
<dbReference type="AlphaFoldDB" id="A0A0J6F5L5"/>
<dbReference type="InterPro" id="IPR000719">
    <property type="entry name" value="Prot_kinase_dom"/>
</dbReference>
<dbReference type="PROSITE" id="PS50011">
    <property type="entry name" value="PROTEIN_KINASE_DOM"/>
    <property type="match status" value="1"/>
</dbReference>
<dbReference type="InterPro" id="IPR011009">
    <property type="entry name" value="Kinase-like_dom_sf"/>
</dbReference>
<dbReference type="GO" id="GO:0005524">
    <property type="term" value="F:ATP binding"/>
    <property type="evidence" value="ECO:0007669"/>
    <property type="project" value="UniProtKB-KW"/>
</dbReference>
<dbReference type="SUPFAM" id="SSF56112">
    <property type="entry name" value="Protein kinase-like (PK-like)"/>
    <property type="match status" value="1"/>
</dbReference>
<dbReference type="VEuPathDB" id="FungiDB:CPAG_04532"/>
<reference evidence="6" key="3">
    <citation type="journal article" date="2010" name="Genome Res.">
        <title>Population genomic sequencing of Coccidioides fungi reveals recent hybridization and transposon control.</title>
        <authorList>
            <person name="Neafsey D.E."/>
            <person name="Barker B.M."/>
            <person name="Sharpton T.J."/>
            <person name="Stajich J.E."/>
            <person name="Park D.J."/>
            <person name="Whiston E."/>
            <person name="Hung C.-Y."/>
            <person name="McMahan C."/>
            <person name="White J."/>
            <person name="Sykes S."/>
            <person name="Heiman D."/>
            <person name="Young S."/>
            <person name="Zeng Q."/>
            <person name="Abouelleil A."/>
            <person name="Aftuck L."/>
            <person name="Bessette D."/>
            <person name="Brown A."/>
            <person name="FitzGerald M."/>
            <person name="Lui A."/>
            <person name="Macdonald J.P."/>
            <person name="Priest M."/>
            <person name="Orbach M.J."/>
            <person name="Galgiani J.N."/>
            <person name="Kirkland T.N."/>
            <person name="Cole G.T."/>
            <person name="Birren B.W."/>
            <person name="Henn M.R."/>
            <person name="Taylor J.W."/>
            <person name="Rounsley S.D."/>
        </authorList>
    </citation>
    <scope>NUCLEOTIDE SEQUENCE [LARGE SCALE GENOMIC DNA]</scope>
    <source>
        <strain evidence="6">RMSCC 3488</strain>
    </source>
</reference>
<evidence type="ECO:0000256" key="1">
    <source>
        <dbReference type="ARBA" id="ARBA00022527"/>
    </source>
</evidence>
<dbReference type="Pfam" id="PF00069">
    <property type="entry name" value="Pkinase"/>
    <property type="match status" value="1"/>
</dbReference>
<evidence type="ECO:0000256" key="3">
    <source>
        <dbReference type="ARBA" id="ARBA00022840"/>
    </source>
</evidence>
<dbReference type="OrthoDB" id="5979581at2759"/>
<accession>A0A0J6F5L5</accession>
<dbReference type="InterPro" id="IPR050117">
    <property type="entry name" value="MAPK"/>
</dbReference>
<evidence type="ECO:0000259" key="4">
    <source>
        <dbReference type="PROSITE" id="PS50011"/>
    </source>
</evidence>
<organism evidence="5 6">
    <name type="scientific">Coccidioides posadasii RMSCC 3488</name>
    <dbReference type="NCBI Taxonomy" id="454284"/>
    <lineage>
        <taxon>Eukaryota</taxon>
        <taxon>Fungi</taxon>
        <taxon>Dikarya</taxon>
        <taxon>Ascomycota</taxon>
        <taxon>Pezizomycotina</taxon>
        <taxon>Eurotiomycetes</taxon>
        <taxon>Eurotiomycetidae</taxon>
        <taxon>Onygenales</taxon>
        <taxon>Onygenaceae</taxon>
        <taxon>Coccidioides</taxon>
    </lineage>
</organism>
<proteinExistence type="predicted"/>
<gene>
    <name evidence="5" type="ORF">CPAG_04532</name>
</gene>
<keyword evidence="1" id="KW-0808">Transferase</keyword>
<dbReference type="PANTHER" id="PTHR24055">
    <property type="entry name" value="MITOGEN-ACTIVATED PROTEIN KINASE"/>
    <property type="match status" value="1"/>
</dbReference>
<protein>
    <recommendedName>
        <fullName evidence="4">Protein kinase domain-containing protein</fullName>
    </recommendedName>
</protein>
<dbReference type="GO" id="GO:0004674">
    <property type="term" value="F:protein serine/threonine kinase activity"/>
    <property type="evidence" value="ECO:0007669"/>
    <property type="project" value="UniProtKB-KW"/>
</dbReference>
<keyword evidence="1" id="KW-0418">Kinase</keyword>
<evidence type="ECO:0000256" key="2">
    <source>
        <dbReference type="ARBA" id="ARBA00022741"/>
    </source>
</evidence>
<evidence type="ECO:0000313" key="5">
    <source>
        <dbReference type="EMBL" id="KMM68201.1"/>
    </source>
</evidence>
<keyword evidence="3" id="KW-0067">ATP-binding</keyword>